<comment type="caution">
    <text evidence="1">The sequence shown here is derived from an EMBL/GenBank/DDBJ whole genome shotgun (WGS) entry which is preliminary data.</text>
</comment>
<evidence type="ECO:0000313" key="1">
    <source>
        <dbReference type="EMBL" id="TQV90325.1"/>
    </source>
</evidence>
<name>A0A545ULI8_9HYPO</name>
<keyword evidence="2" id="KW-1185">Reference proteome</keyword>
<gene>
    <name evidence="1" type="ORF">IF1G_10961</name>
</gene>
<reference evidence="1 2" key="1">
    <citation type="journal article" date="2019" name="Appl. Microbiol. Biotechnol.">
        <title>Genome sequence of Isaria javanica and comparative genome analysis insights into family S53 peptidase evolution in fungal entomopathogens.</title>
        <authorList>
            <person name="Lin R."/>
            <person name="Zhang X."/>
            <person name="Xin B."/>
            <person name="Zou M."/>
            <person name="Gao Y."/>
            <person name="Qin F."/>
            <person name="Hu Q."/>
            <person name="Xie B."/>
            <person name="Cheng X."/>
        </authorList>
    </citation>
    <scope>NUCLEOTIDE SEQUENCE [LARGE SCALE GENOMIC DNA]</scope>
    <source>
        <strain evidence="1 2">IJ1G</strain>
    </source>
</reference>
<organism evidence="1 2">
    <name type="scientific">Cordyceps javanica</name>
    <dbReference type="NCBI Taxonomy" id="43265"/>
    <lineage>
        <taxon>Eukaryota</taxon>
        <taxon>Fungi</taxon>
        <taxon>Dikarya</taxon>
        <taxon>Ascomycota</taxon>
        <taxon>Pezizomycotina</taxon>
        <taxon>Sordariomycetes</taxon>
        <taxon>Hypocreomycetidae</taxon>
        <taxon>Hypocreales</taxon>
        <taxon>Cordycipitaceae</taxon>
        <taxon>Cordyceps</taxon>
    </lineage>
</organism>
<dbReference type="AlphaFoldDB" id="A0A545ULI8"/>
<dbReference type="EMBL" id="SPUK01000028">
    <property type="protein sequence ID" value="TQV90325.1"/>
    <property type="molecule type" value="Genomic_DNA"/>
</dbReference>
<accession>A0A545ULI8</accession>
<dbReference type="Proteomes" id="UP000315783">
    <property type="component" value="Unassembled WGS sequence"/>
</dbReference>
<evidence type="ECO:0000313" key="2">
    <source>
        <dbReference type="Proteomes" id="UP000315783"/>
    </source>
</evidence>
<proteinExistence type="predicted"/>
<protein>
    <submittedName>
        <fullName evidence="1">Uncharacterized protein</fullName>
    </submittedName>
</protein>
<sequence length="91" mass="10001">MRRRRPCLPSAPPTIITCQNYYHHIHDQNHSAILRPAPDMTQRIIGVGSFGICLGPADAAPCTLAIPTPSPPSPPWPATNPVWTPYTLIYC</sequence>